<dbReference type="GO" id="GO:0042802">
    <property type="term" value="F:identical protein binding"/>
    <property type="evidence" value="ECO:0007669"/>
    <property type="project" value="TreeGrafter"/>
</dbReference>
<organism evidence="3 4">
    <name type="scientific">Holdemania filiformis</name>
    <dbReference type="NCBI Taxonomy" id="61171"/>
    <lineage>
        <taxon>Bacteria</taxon>
        <taxon>Bacillati</taxon>
        <taxon>Bacillota</taxon>
        <taxon>Erysipelotrichia</taxon>
        <taxon>Erysipelotrichales</taxon>
        <taxon>Erysipelotrichaceae</taxon>
        <taxon>Holdemania</taxon>
    </lineage>
</organism>
<dbReference type="RefSeq" id="WP_117894635.1">
    <property type="nucleotide sequence ID" value="NZ_CABJCV010000007.1"/>
</dbReference>
<gene>
    <name evidence="3" type="ORF">DWY25_06985</name>
</gene>
<dbReference type="Pfam" id="PF14501">
    <property type="entry name" value="HATPase_c_5"/>
    <property type="match status" value="1"/>
</dbReference>
<feature type="transmembrane region" description="Helical" evidence="1">
    <location>
        <begin position="6"/>
        <end position="25"/>
    </location>
</feature>
<sequence>MTLLDYFLSLGTRLAPYLFLILIPFRNHLRCSFHRGVLYAVLFYLGTTLSVYLFGETYGINSIWMLPFTCFFLVFCLFLAYHVLRTSLRKLLFLILLIENYSDIVLMFSEILEAHLAGLLPGFSAVGLVSLCRMLVFVLSAPLIHYFLTRQVLPVWEHEDTPEIWSMLWLIPASFYLIYRLGFTSSIAALHSEITSPLLLAIVWTAGTFLSYYATLSMINFNEEKQQLQQQLQVQEYQALIRDKQAERLAASIASTRQTRHDLHHYLLTLKTYMNHGETEKLRDSLNQFISNFESSIKTPVCENLLFSAIVRYYMDMAEESGIEFTTSIVLPPSLAIKDTDLTVILGNMLENAMEACLRQTAGEAQFIEVKSRMQGNNGLVLQCRNSYNGQVKKQNETFLSSKREGEGIGLSSIRTLCAKYHGVLKITPKDNTFTVNLLLNLPAAA</sequence>
<keyword evidence="4" id="KW-1185">Reference proteome</keyword>
<dbReference type="InterPro" id="IPR032834">
    <property type="entry name" value="NatK-like_C"/>
</dbReference>
<dbReference type="SUPFAM" id="SSF55874">
    <property type="entry name" value="ATPase domain of HSP90 chaperone/DNA topoisomerase II/histidine kinase"/>
    <property type="match status" value="1"/>
</dbReference>
<keyword evidence="1" id="KW-0812">Transmembrane</keyword>
<feature type="transmembrane region" description="Helical" evidence="1">
    <location>
        <begin position="37"/>
        <end position="55"/>
    </location>
</feature>
<dbReference type="PANTHER" id="PTHR40448">
    <property type="entry name" value="TWO-COMPONENT SENSOR HISTIDINE KINASE"/>
    <property type="match status" value="1"/>
</dbReference>
<dbReference type="PANTHER" id="PTHR40448:SF1">
    <property type="entry name" value="TWO-COMPONENT SENSOR HISTIDINE KINASE"/>
    <property type="match status" value="1"/>
</dbReference>
<dbReference type="AlphaFoldDB" id="A0A412G2U4"/>
<evidence type="ECO:0000313" key="3">
    <source>
        <dbReference type="EMBL" id="RGR74827.1"/>
    </source>
</evidence>
<comment type="caution">
    <text evidence="3">The sequence shown here is derived from an EMBL/GenBank/DDBJ whole genome shotgun (WGS) entry which is preliminary data.</text>
</comment>
<dbReference type="GeneID" id="83015148"/>
<name>A0A412G2U4_9FIRM</name>
<feature type="domain" description="Sensor histidine kinase NatK-like C-terminal" evidence="2">
    <location>
        <begin position="340"/>
        <end position="440"/>
    </location>
</feature>
<protein>
    <submittedName>
        <fullName evidence="3">ATP-binding protein</fullName>
    </submittedName>
</protein>
<feature type="transmembrane region" description="Helical" evidence="1">
    <location>
        <begin position="198"/>
        <end position="221"/>
    </location>
</feature>
<keyword evidence="3" id="KW-0067">ATP-binding</keyword>
<accession>A0A412G2U4</accession>
<feature type="transmembrane region" description="Helical" evidence="1">
    <location>
        <begin position="168"/>
        <end position="192"/>
    </location>
</feature>
<keyword evidence="3" id="KW-0547">Nucleotide-binding</keyword>
<dbReference type="Gene3D" id="3.30.565.10">
    <property type="entry name" value="Histidine kinase-like ATPase, C-terminal domain"/>
    <property type="match status" value="1"/>
</dbReference>
<evidence type="ECO:0000259" key="2">
    <source>
        <dbReference type="Pfam" id="PF14501"/>
    </source>
</evidence>
<dbReference type="CDD" id="cd16935">
    <property type="entry name" value="HATPase_AgrC-ComD-like"/>
    <property type="match status" value="1"/>
</dbReference>
<dbReference type="EMBL" id="QRUP01000007">
    <property type="protein sequence ID" value="RGR74827.1"/>
    <property type="molecule type" value="Genomic_DNA"/>
</dbReference>
<evidence type="ECO:0000256" key="1">
    <source>
        <dbReference type="SAM" id="Phobius"/>
    </source>
</evidence>
<feature type="transmembrane region" description="Helical" evidence="1">
    <location>
        <begin position="123"/>
        <end position="148"/>
    </location>
</feature>
<proteinExistence type="predicted"/>
<keyword evidence="1" id="KW-0472">Membrane</keyword>
<keyword evidence="1" id="KW-1133">Transmembrane helix</keyword>
<dbReference type="InterPro" id="IPR036890">
    <property type="entry name" value="HATPase_C_sf"/>
</dbReference>
<evidence type="ECO:0000313" key="4">
    <source>
        <dbReference type="Proteomes" id="UP000284178"/>
    </source>
</evidence>
<dbReference type="GO" id="GO:0005524">
    <property type="term" value="F:ATP binding"/>
    <property type="evidence" value="ECO:0007669"/>
    <property type="project" value="UniProtKB-KW"/>
</dbReference>
<feature type="transmembrane region" description="Helical" evidence="1">
    <location>
        <begin position="61"/>
        <end position="84"/>
    </location>
</feature>
<reference evidence="3 4" key="1">
    <citation type="submission" date="2018-08" db="EMBL/GenBank/DDBJ databases">
        <title>A genome reference for cultivated species of the human gut microbiota.</title>
        <authorList>
            <person name="Zou Y."/>
            <person name="Xue W."/>
            <person name="Luo G."/>
        </authorList>
    </citation>
    <scope>NUCLEOTIDE SEQUENCE [LARGE SCALE GENOMIC DNA]</scope>
    <source>
        <strain evidence="3 4">AF24-29</strain>
    </source>
</reference>
<feature type="transmembrane region" description="Helical" evidence="1">
    <location>
        <begin position="91"/>
        <end position="111"/>
    </location>
</feature>
<dbReference type="Proteomes" id="UP000284178">
    <property type="component" value="Unassembled WGS sequence"/>
</dbReference>